<keyword evidence="2" id="KW-1185">Reference proteome</keyword>
<reference evidence="1 2" key="1">
    <citation type="journal article" date="2022" name="bioRxiv">
        <title>The genome of the oomycete Peronosclerospora sorghi, a cosmopolitan pathogen of maize and sorghum, is inflated with dispersed pseudogenes.</title>
        <authorList>
            <person name="Fletcher K."/>
            <person name="Martin F."/>
            <person name="Isakeit T."/>
            <person name="Cavanaugh K."/>
            <person name="Magill C."/>
            <person name="Michelmore R."/>
        </authorList>
    </citation>
    <scope>NUCLEOTIDE SEQUENCE [LARGE SCALE GENOMIC DNA]</scope>
    <source>
        <strain evidence="1">P6</strain>
    </source>
</reference>
<sequence length="202" mass="22313">MKEEEAIDDFVLQRQSSIRFVRERARSDGRQVVGGSWTSLHLGSGLGPAIRSADKASSAVIPAKAVDTKGPREKKTEPHAGSPTRASDHSVDRTRLGCRSNRLSPLERSSPHREQDSQVSEALPGPIRAVPRGQTTRALTHANAPTTPLEIPSWFTVVRRSSRAWNPTTRQHLVMVPLIIPLGGRMLVSVRRIRSFEIVRLP</sequence>
<accession>A0ACC0WAB1</accession>
<dbReference type="EMBL" id="CM047582">
    <property type="protein sequence ID" value="KAI9915585.1"/>
    <property type="molecule type" value="Genomic_DNA"/>
</dbReference>
<gene>
    <name evidence="1" type="ORF">PsorP6_007267</name>
</gene>
<protein>
    <submittedName>
        <fullName evidence="1">Uncharacterized protein</fullName>
    </submittedName>
</protein>
<dbReference type="Proteomes" id="UP001163321">
    <property type="component" value="Chromosome 3"/>
</dbReference>
<name>A0ACC0WAB1_9STRA</name>
<comment type="caution">
    <text evidence="1">The sequence shown here is derived from an EMBL/GenBank/DDBJ whole genome shotgun (WGS) entry which is preliminary data.</text>
</comment>
<evidence type="ECO:0000313" key="2">
    <source>
        <dbReference type="Proteomes" id="UP001163321"/>
    </source>
</evidence>
<evidence type="ECO:0000313" key="1">
    <source>
        <dbReference type="EMBL" id="KAI9915585.1"/>
    </source>
</evidence>
<proteinExistence type="predicted"/>
<organism evidence="1 2">
    <name type="scientific">Peronosclerospora sorghi</name>
    <dbReference type="NCBI Taxonomy" id="230839"/>
    <lineage>
        <taxon>Eukaryota</taxon>
        <taxon>Sar</taxon>
        <taxon>Stramenopiles</taxon>
        <taxon>Oomycota</taxon>
        <taxon>Peronosporomycetes</taxon>
        <taxon>Peronosporales</taxon>
        <taxon>Peronosporaceae</taxon>
        <taxon>Peronosclerospora</taxon>
    </lineage>
</organism>